<organism evidence="1 2">
    <name type="scientific">Rosa chinensis</name>
    <name type="common">China rose</name>
    <dbReference type="NCBI Taxonomy" id="74649"/>
    <lineage>
        <taxon>Eukaryota</taxon>
        <taxon>Viridiplantae</taxon>
        <taxon>Streptophyta</taxon>
        <taxon>Embryophyta</taxon>
        <taxon>Tracheophyta</taxon>
        <taxon>Spermatophyta</taxon>
        <taxon>Magnoliopsida</taxon>
        <taxon>eudicotyledons</taxon>
        <taxon>Gunneridae</taxon>
        <taxon>Pentapetalae</taxon>
        <taxon>rosids</taxon>
        <taxon>fabids</taxon>
        <taxon>Rosales</taxon>
        <taxon>Rosaceae</taxon>
        <taxon>Rosoideae</taxon>
        <taxon>Rosoideae incertae sedis</taxon>
        <taxon>Rosa</taxon>
    </lineage>
</organism>
<dbReference type="AlphaFoldDB" id="A0A2P6R273"/>
<gene>
    <name evidence="1" type="ORF">RchiOBHm_Chr4g0436991</name>
</gene>
<evidence type="ECO:0000313" key="2">
    <source>
        <dbReference type="Proteomes" id="UP000238479"/>
    </source>
</evidence>
<reference evidence="1 2" key="1">
    <citation type="journal article" date="2018" name="Nat. Genet.">
        <title>The Rosa genome provides new insights in the design of modern roses.</title>
        <authorList>
            <person name="Bendahmane M."/>
        </authorList>
    </citation>
    <scope>NUCLEOTIDE SEQUENCE [LARGE SCALE GENOMIC DNA]</scope>
    <source>
        <strain evidence="2">cv. Old Blush</strain>
    </source>
</reference>
<name>A0A2P6R273_ROSCH</name>
<proteinExistence type="predicted"/>
<dbReference type="Proteomes" id="UP000238479">
    <property type="component" value="Chromosome 4"/>
</dbReference>
<dbReference type="EMBL" id="PDCK01000042">
    <property type="protein sequence ID" value="PRQ40527.1"/>
    <property type="molecule type" value="Genomic_DNA"/>
</dbReference>
<sequence>MVVQEKTSQPLHNSCQRLNLAHKPFCSKFPRNYISKKQGAIWCMRLYLYFSIPVKS</sequence>
<comment type="caution">
    <text evidence="1">The sequence shown here is derived from an EMBL/GenBank/DDBJ whole genome shotgun (WGS) entry which is preliminary data.</text>
</comment>
<dbReference type="Gramene" id="PRQ40527">
    <property type="protein sequence ID" value="PRQ40527"/>
    <property type="gene ID" value="RchiOBHm_Chr4g0436991"/>
</dbReference>
<protein>
    <submittedName>
        <fullName evidence="1">Uncharacterized protein</fullName>
    </submittedName>
</protein>
<keyword evidence="2" id="KW-1185">Reference proteome</keyword>
<evidence type="ECO:0000313" key="1">
    <source>
        <dbReference type="EMBL" id="PRQ40527.1"/>
    </source>
</evidence>
<accession>A0A2P6R273</accession>